<accession>A0ABX6AIE4</accession>
<evidence type="ECO:0000313" key="2">
    <source>
        <dbReference type="Proteomes" id="UP000327143"/>
    </source>
</evidence>
<reference evidence="1 2" key="1">
    <citation type="submission" date="2017-09" db="EMBL/GenBank/DDBJ databases">
        <authorList>
            <person name="Lee N."/>
            <person name="Cho B.-K."/>
        </authorList>
    </citation>
    <scope>NUCLEOTIDE SEQUENCE [LARGE SCALE GENOMIC DNA]</scope>
    <source>
        <strain evidence="1 2">ATCC 39115</strain>
    </source>
</reference>
<dbReference type="RefSeq" id="WP_016825357.1">
    <property type="nucleotide sequence ID" value="NZ_CP023700.1"/>
</dbReference>
<sequence length="243" mass="26851">MRVAQPYDRTVHRALRTVPHYRERYAATGTLPPLTRDEARLRRHLLMPLDAALLPRRDPGRPPRAHVAELREALRIAGHPVRGVDVYEVTRALRDPVRAYGTTWRVLLDATAETDGRPGPRALPDGPALVVGDPGWADGPWPDGVVAVARFGLAAAGARPVPGSLWYEPWLGYLGAVAVDCGELHLDTARVHARTLDGRTVLTLLKRRRPTFVHAEPEGGGAFRPERCPRHGGPVLRTVRRPR</sequence>
<keyword evidence="2" id="KW-1185">Reference proteome</keyword>
<dbReference type="EMBL" id="CP023700">
    <property type="protein sequence ID" value="QEU86837.1"/>
    <property type="molecule type" value="Genomic_DNA"/>
</dbReference>
<protein>
    <submittedName>
        <fullName evidence="1">Uncharacterized protein</fullName>
    </submittedName>
</protein>
<evidence type="ECO:0000313" key="1">
    <source>
        <dbReference type="EMBL" id="QEU86837.1"/>
    </source>
</evidence>
<name>A0ABX6AIE4_STRVD</name>
<dbReference type="Proteomes" id="UP000327143">
    <property type="component" value="Chromosome"/>
</dbReference>
<proteinExistence type="predicted"/>
<organism evidence="1 2">
    <name type="scientific">Streptomyces viridosporus T7A</name>
    <dbReference type="NCBI Taxonomy" id="665577"/>
    <lineage>
        <taxon>Bacteria</taxon>
        <taxon>Bacillati</taxon>
        <taxon>Actinomycetota</taxon>
        <taxon>Actinomycetes</taxon>
        <taxon>Kitasatosporales</taxon>
        <taxon>Streptomycetaceae</taxon>
        <taxon>Streptomyces</taxon>
    </lineage>
</organism>
<gene>
    <name evidence="1" type="ORF">CP969_20745</name>
</gene>